<dbReference type="SUPFAM" id="SSF53474">
    <property type="entry name" value="alpha/beta-Hydrolases"/>
    <property type="match status" value="1"/>
</dbReference>
<dbReference type="Pfam" id="PF12146">
    <property type="entry name" value="Hydrolase_4"/>
    <property type="match status" value="1"/>
</dbReference>
<keyword evidence="4" id="KW-1185">Reference proteome</keyword>
<accession>A0ABQ9Y3G6</accession>
<dbReference type="Proteomes" id="UP001281761">
    <property type="component" value="Unassembled WGS sequence"/>
</dbReference>
<keyword evidence="3" id="KW-0378">Hydrolase</keyword>
<reference evidence="3 4" key="1">
    <citation type="journal article" date="2022" name="bioRxiv">
        <title>Genomics of Preaxostyla Flagellates Illuminates Evolutionary Transitions and the Path Towards Mitochondrial Loss.</title>
        <authorList>
            <person name="Novak L.V.F."/>
            <person name="Treitli S.C."/>
            <person name="Pyrih J."/>
            <person name="Halakuc P."/>
            <person name="Pipaliya S.V."/>
            <person name="Vacek V."/>
            <person name="Brzon O."/>
            <person name="Soukal P."/>
            <person name="Eme L."/>
            <person name="Dacks J.B."/>
            <person name="Karnkowska A."/>
            <person name="Elias M."/>
            <person name="Hampl V."/>
        </authorList>
    </citation>
    <scope>NUCLEOTIDE SEQUENCE [LARGE SCALE GENOMIC DNA]</scope>
    <source>
        <strain evidence="3">NAU3</strain>
        <tissue evidence="3">Gut</tissue>
    </source>
</reference>
<protein>
    <submittedName>
        <fullName evidence="3">Alpha/Beta hydrolase protein</fullName>
    </submittedName>
</protein>
<dbReference type="InterPro" id="IPR029058">
    <property type="entry name" value="AB_hydrolase_fold"/>
</dbReference>
<dbReference type="InterPro" id="IPR022742">
    <property type="entry name" value="Hydrolase_4"/>
</dbReference>
<sequence length="286" mass="32694">MKKLLLIIAIIVALLAILLYIIQYIFESNSFNHYAHPEEYGKFPSDFGVEYEEVYFKSTNNVNIHGWWLQHSKNAPTLIYSHGNADSIETRSLLLTVLYKQLKCNVLAYDYRGYGKSNPGMRTTYQGTSDDADAALAFVKEKMKNGFGTKIYAYGHSLGGGITTDLVRRHPNDFQLLILENTLLSLRKQVKKIAKDNKIPMLSIFCKDVYNNERNIQNITIPTVIIVGDKDDFVPHQNSEKLFEISAAKQKIIVHNPDGEHKADWEKDVHTICDPINEFITTHNLR</sequence>
<comment type="caution">
    <text evidence="3">The sequence shown here is derived from an EMBL/GenBank/DDBJ whole genome shotgun (WGS) entry which is preliminary data.</text>
</comment>
<evidence type="ECO:0000259" key="2">
    <source>
        <dbReference type="Pfam" id="PF12146"/>
    </source>
</evidence>
<evidence type="ECO:0000313" key="3">
    <source>
        <dbReference type="EMBL" id="KAK2958286.1"/>
    </source>
</evidence>
<feature type="domain" description="Serine aminopeptidase S33" evidence="2">
    <location>
        <begin position="77"/>
        <end position="194"/>
    </location>
</feature>
<dbReference type="PANTHER" id="PTHR12277:SF81">
    <property type="entry name" value="PROTEIN ABHD13"/>
    <property type="match status" value="1"/>
</dbReference>
<evidence type="ECO:0000313" key="4">
    <source>
        <dbReference type="Proteomes" id="UP001281761"/>
    </source>
</evidence>
<organism evidence="3 4">
    <name type="scientific">Blattamonas nauphoetae</name>
    <dbReference type="NCBI Taxonomy" id="2049346"/>
    <lineage>
        <taxon>Eukaryota</taxon>
        <taxon>Metamonada</taxon>
        <taxon>Preaxostyla</taxon>
        <taxon>Oxymonadida</taxon>
        <taxon>Blattamonas</taxon>
    </lineage>
</organism>
<dbReference type="PANTHER" id="PTHR12277">
    <property type="entry name" value="ALPHA/BETA HYDROLASE DOMAIN-CONTAINING PROTEIN"/>
    <property type="match status" value="1"/>
</dbReference>
<evidence type="ECO:0000259" key="1">
    <source>
        <dbReference type="Pfam" id="PF03959"/>
    </source>
</evidence>
<dbReference type="Gene3D" id="3.40.50.1820">
    <property type="entry name" value="alpha/beta hydrolase"/>
    <property type="match status" value="2"/>
</dbReference>
<gene>
    <name evidence="3" type="ORF">BLNAU_6773</name>
</gene>
<dbReference type="Pfam" id="PF03959">
    <property type="entry name" value="FSH1"/>
    <property type="match status" value="1"/>
</dbReference>
<dbReference type="EMBL" id="JARBJD010000039">
    <property type="protein sequence ID" value="KAK2958286.1"/>
    <property type="molecule type" value="Genomic_DNA"/>
</dbReference>
<dbReference type="GO" id="GO:0016787">
    <property type="term" value="F:hydrolase activity"/>
    <property type="evidence" value="ECO:0007669"/>
    <property type="project" value="UniProtKB-KW"/>
</dbReference>
<dbReference type="InterPro" id="IPR005645">
    <property type="entry name" value="FSH-like_dom"/>
</dbReference>
<name>A0ABQ9Y3G6_9EUKA</name>
<proteinExistence type="predicted"/>
<feature type="domain" description="Serine hydrolase" evidence="1">
    <location>
        <begin position="212"/>
        <end position="256"/>
    </location>
</feature>